<evidence type="ECO:0000256" key="1">
    <source>
        <dbReference type="SAM" id="Phobius"/>
    </source>
</evidence>
<reference evidence="3" key="1">
    <citation type="submission" date="2021-12" db="EMBL/GenBank/DDBJ databases">
        <authorList>
            <person name="King R."/>
        </authorList>
    </citation>
    <scope>NUCLEOTIDE SEQUENCE</scope>
</reference>
<evidence type="ECO:0000313" key="4">
    <source>
        <dbReference type="Proteomes" id="UP001152759"/>
    </source>
</evidence>
<dbReference type="PANTHER" id="PTHR34825">
    <property type="entry name" value="CONSERVED PROTEIN, WITH A WEAK D-GALACTARATE DEHYDRATASE/ALTRONATE HYDROLASE DOMAIN"/>
    <property type="match status" value="1"/>
</dbReference>
<name>A0A9P0CDW6_BEMTA</name>
<feature type="transmembrane region" description="Helical" evidence="1">
    <location>
        <begin position="43"/>
        <end position="65"/>
    </location>
</feature>
<keyword evidence="4" id="KW-1185">Reference proteome</keyword>
<dbReference type="AlphaFoldDB" id="A0A9P0CDW6"/>
<dbReference type="Pfam" id="PF09820">
    <property type="entry name" value="AAA-ATPase_like"/>
    <property type="match status" value="1"/>
</dbReference>
<dbReference type="InterPro" id="IPR018631">
    <property type="entry name" value="AAA-ATPase-like_dom"/>
</dbReference>
<keyword evidence="1" id="KW-0812">Transmembrane</keyword>
<dbReference type="PANTHER" id="PTHR34825:SF1">
    <property type="entry name" value="AAA-ATPASE-LIKE DOMAIN-CONTAINING PROTEIN"/>
    <property type="match status" value="1"/>
</dbReference>
<gene>
    <name evidence="3" type="ORF">BEMITA_LOCUS13685</name>
</gene>
<dbReference type="EMBL" id="OU963870">
    <property type="protein sequence ID" value="CAH0777767.1"/>
    <property type="molecule type" value="Genomic_DNA"/>
</dbReference>
<keyword evidence="1" id="KW-1133">Transmembrane helix</keyword>
<accession>A0A9P0CDW6</accession>
<evidence type="ECO:0000313" key="3">
    <source>
        <dbReference type="EMBL" id="CAH0777767.1"/>
    </source>
</evidence>
<proteinExistence type="predicted"/>
<organism evidence="3 4">
    <name type="scientific">Bemisia tabaci</name>
    <name type="common">Sweetpotato whitefly</name>
    <name type="synonym">Aleurodes tabaci</name>
    <dbReference type="NCBI Taxonomy" id="7038"/>
    <lineage>
        <taxon>Eukaryota</taxon>
        <taxon>Metazoa</taxon>
        <taxon>Ecdysozoa</taxon>
        <taxon>Arthropoda</taxon>
        <taxon>Hexapoda</taxon>
        <taxon>Insecta</taxon>
        <taxon>Pterygota</taxon>
        <taxon>Neoptera</taxon>
        <taxon>Paraneoptera</taxon>
        <taxon>Hemiptera</taxon>
        <taxon>Sternorrhyncha</taxon>
        <taxon>Aleyrodoidea</taxon>
        <taxon>Aleyrodidae</taxon>
        <taxon>Aleyrodinae</taxon>
        <taxon>Bemisia</taxon>
    </lineage>
</organism>
<dbReference type="Proteomes" id="UP001152759">
    <property type="component" value="Chromosome 9"/>
</dbReference>
<keyword evidence="1" id="KW-0472">Membrane</keyword>
<protein>
    <recommendedName>
        <fullName evidence="2">AAA-ATPase-like domain-containing protein</fullName>
    </recommendedName>
</protein>
<evidence type="ECO:0000259" key="2">
    <source>
        <dbReference type="Pfam" id="PF09820"/>
    </source>
</evidence>
<sequence>MHSTCKICPQLFDNNCSALPVTIFSQFLKWIFSKDFNLKMHAAAVYFFLLGFVLAFASAATNQMIETLEESIPTRHVPRTDQNCQDPTSSELFQTSTNGDAVHVQTSASDFTELVKENVAIVDKTAFIGLALTGNRFKLITRPRRFGKTTNLSMLEAFLRKDSLVTSQNLFANYNITKEPAFEHVRRNHQNQYAVFHFSFLSFASKRTGSKFESAFLLYIQTVLFGYVGKYNTTIDSREKLWIERLCFQQKIDSLTPLLMGYKTLIESLRTKGYKIAVLVDEYDAPILNIIDQGTRTLEAGKDLTNSELYLVTLELMREFYLFFFKDGIKPSPDKGILVGISYLAKTSLFSDLSNFEEFTIFNDQTFNSLFGFTKIEVDDLIIKSKTQLKYKDFDEWYDGYKFGDASLFNPFSVLSAIKRNKFETFWGQTGSIKVFKSLICYSGRIGILHIHLLLSGHALEKTIEKDLVIEDLFKKEETYWSLLAQAGYLNAVKTKKDDVFELRIPNKEVKDYIKKAFAPELRKEQEEYDKFLETFKGLQNGNESNQNGSKSIQEYLNIHYNSPSPYFHLDLNESMERFGKDLETLLTGVPKDKMVSDIFTENRQEIYEALVITNDTIIIIDLVKVDAITNDTAPEQHLPTFKNHSTVLEKLKASKYYKIGIWIWKGIEKIAVEVMVDLIKSHM</sequence>
<feature type="domain" description="AAA-ATPase-like" evidence="2">
    <location>
        <begin position="109"/>
        <end position="350"/>
    </location>
</feature>